<gene>
    <name evidence="1" type="primary">gerPC</name>
    <name evidence="1" type="ORF">ACFFJ8_05805</name>
</gene>
<name>A0ABV6J7U3_9BACL</name>
<protein>
    <submittedName>
        <fullName evidence="1">Spore germination protein GerPC</fullName>
    </submittedName>
</protein>
<dbReference type="InterPro" id="IPR019673">
    <property type="entry name" value="Spore_germination_GerPC"/>
</dbReference>
<dbReference type="Pfam" id="PF10737">
    <property type="entry name" value="GerPC"/>
    <property type="match status" value="2"/>
</dbReference>
<organism evidence="1 2">
    <name type="scientific">Paenibacillus mendelii</name>
    <dbReference type="NCBI Taxonomy" id="206163"/>
    <lineage>
        <taxon>Bacteria</taxon>
        <taxon>Bacillati</taxon>
        <taxon>Bacillota</taxon>
        <taxon>Bacilli</taxon>
        <taxon>Bacillales</taxon>
        <taxon>Paenibacillaceae</taxon>
        <taxon>Paenibacillus</taxon>
    </lineage>
</organism>
<evidence type="ECO:0000313" key="2">
    <source>
        <dbReference type="Proteomes" id="UP001589818"/>
    </source>
</evidence>
<keyword evidence="2" id="KW-1185">Reference proteome</keyword>
<dbReference type="EMBL" id="JBHLVF010000010">
    <property type="protein sequence ID" value="MFC0390883.1"/>
    <property type="molecule type" value="Genomic_DNA"/>
</dbReference>
<accession>A0ABV6J7U3</accession>
<dbReference type="Proteomes" id="UP001589818">
    <property type="component" value="Unassembled WGS sequence"/>
</dbReference>
<reference evidence="1 2" key="1">
    <citation type="submission" date="2024-09" db="EMBL/GenBank/DDBJ databases">
        <authorList>
            <person name="Sun Q."/>
            <person name="Mori K."/>
        </authorList>
    </citation>
    <scope>NUCLEOTIDE SEQUENCE [LARGE SCALE GENOMIC DNA]</scope>
    <source>
        <strain evidence="1 2">CCM 4839</strain>
    </source>
</reference>
<proteinExistence type="predicted"/>
<evidence type="ECO:0000313" key="1">
    <source>
        <dbReference type="EMBL" id="MFC0390883.1"/>
    </source>
</evidence>
<dbReference type="RefSeq" id="WP_204818429.1">
    <property type="nucleotide sequence ID" value="NZ_JANHOF010000004.1"/>
</dbReference>
<comment type="caution">
    <text evidence="1">The sequence shown here is derived from an EMBL/GenBank/DDBJ whole genome shotgun (WGS) entry which is preliminary data.</text>
</comment>
<sequence length="247" mass="27977">MQAPNVPPMTPWQMCINLSQQLHEQRMQLQEQQALFTKLCHQVDELSARLTAAESRPLYNIEKLEYQFDQLKVEKLDGTLNIGMTPPTEQQFKEFGQLVMPPGSSPVYSSPPPAGPFTNPPGAPNLFPSMGATTGADATQPPPPYGELRQEIDDYLNQTALNRMTQLESEMRLRLDPYHRRLVVEDIRKQMSGRIQYYMQTSTAGQPEDGPDILDSPQTKAEIVSKTKRDIDTALRSYLTRLREDGQ</sequence>